<dbReference type="Pfam" id="PF13671">
    <property type="entry name" value="AAA_33"/>
    <property type="match status" value="1"/>
</dbReference>
<organism evidence="1">
    <name type="scientific">freshwater metagenome</name>
    <dbReference type="NCBI Taxonomy" id="449393"/>
    <lineage>
        <taxon>unclassified sequences</taxon>
        <taxon>metagenomes</taxon>
        <taxon>ecological metagenomes</taxon>
    </lineage>
</organism>
<dbReference type="InterPro" id="IPR027417">
    <property type="entry name" value="P-loop_NTPase"/>
</dbReference>
<name>A0A6J7K924_9ZZZZ</name>
<dbReference type="PANTHER" id="PTHR39206:SF1">
    <property type="entry name" value="SLL8004 PROTEIN"/>
    <property type="match status" value="1"/>
</dbReference>
<dbReference type="Gene3D" id="3.40.50.300">
    <property type="entry name" value="P-loop containing nucleotide triphosphate hydrolases"/>
    <property type="match status" value="1"/>
</dbReference>
<dbReference type="AlphaFoldDB" id="A0A6J7K924"/>
<protein>
    <submittedName>
        <fullName evidence="1">Unannotated protein</fullName>
    </submittedName>
</protein>
<proteinExistence type="predicted"/>
<sequence length="193" mass="20377">MRLDLVVGPNGSGKSTFVELVIAPRRPGVAFVNADAIAAARWPADPTGHAYDAAQVAAATRDALIDAREPFIAETVFSPPSKLELIGRARSAGYSVALHVLLIPEDLAVHRVEHRVAAGGHPVPEDKIRGRYARLWPLVAAGIVAAGTAHVYDNSQVDGPRDIASFASGFPDGPCHWPAWTPNALAGGWPTQT</sequence>
<dbReference type="EMBL" id="CAFBNE010000045">
    <property type="protein sequence ID" value="CAB4951189.1"/>
    <property type="molecule type" value="Genomic_DNA"/>
</dbReference>
<evidence type="ECO:0000313" key="1">
    <source>
        <dbReference type="EMBL" id="CAB4951189.1"/>
    </source>
</evidence>
<reference evidence="1" key="1">
    <citation type="submission" date="2020-05" db="EMBL/GenBank/DDBJ databases">
        <authorList>
            <person name="Chiriac C."/>
            <person name="Salcher M."/>
            <person name="Ghai R."/>
            <person name="Kavagutti S V."/>
        </authorList>
    </citation>
    <scope>NUCLEOTIDE SEQUENCE</scope>
</reference>
<accession>A0A6J7K924</accession>
<dbReference type="PANTHER" id="PTHR39206">
    <property type="entry name" value="SLL8004 PROTEIN"/>
    <property type="match status" value="1"/>
</dbReference>
<gene>
    <name evidence="1" type="ORF">UFOPK3772_01555</name>
</gene>
<dbReference type="SUPFAM" id="SSF52540">
    <property type="entry name" value="P-loop containing nucleoside triphosphate hydrolases"/>
    <property type="match status" value="1"/>
</dbReference>